<reference evidence="4 5" key="1">
    <citation type="submission" date="2023-12" db="EMBL/GenBank/DDBJ databases">
        <title>Description of an unclassified Opitutus bacterium of Verrucomicrobiota.</title>
        <authorList>
            <person name="Zhang D.-F."/>
        </authorList>
    </citation>
    <scope>NUCLEOTIDE SEQUENCE [LARGE SCALE GENOMIC DNA]</scope>
    <source>
        <strain evidence="4 5">WL0086</strain>
    </source>
</reference>
<dbReference type="PANTHER" id="PTHR11952">
    <property type="entry name" value="UDP- GLUCOSE PYROPHOSPHORYLASE"/>
    <property type="match status" value="1"/>
</dbReference>
<name>A0ABZ1CAN6_9BACT</name>
<dbReference type="InterPro" id="IPR002618">
    <property type="entry name" value="UDPGP_fam"/>
</dbReference>
<dbReference type="CDD" id="cd04193">
    <property type="entry name" value="UDPGlcNAc_PPase"/>
    <property type="match status" value="1"/>
</dbReference>
<evidence type="ECO:0000256" key="1">
    <source>
        <dbReference type="ARBA" id="ARBA00010401"/>
    </source>
</evidence>
<evidence type="ECO:0000256" key="2">
    <source>
        <dbReference type="ARBA" id="ARBA00022679"/>
    </source>
</evidence>
<dbReference type="EMBL" id="CP139781">
    <property type="protein sequence ID" value="WRQ88563.1"/>
    <property type="molecule type" value="Genomic_DNA"/>
</dbReference>
<evidence type="ECO:0000313" key="5">
    <source>
        <dbReference type="Proteomes" id="UP000738431"/>
    </source>
</evidence>
<gene>
    <name evidence="4" type="ORF">K1X11_004050</name>
</gene>
<dbReference type="PANTHER" id="PTHR11952:SF2">
    <property type="entry name" value="LD24639P"/>
    <property type="match status" value="1"/>
</dbReference>
<keyword evidence="2" id="KW-0808">Transferase</keyword>
<proteinExistence type="inferred from homology"/>
<comment type="similarity">
    <text evidence="1">Belongs to the UDPGP type 1 family.</text>
</comment>
<keyword evidence="3" id="KW-0548">Nucleotidyltransferase</keyword>
<keyword evidence="5" id="KW-1185">Reference proteome</keyword>
<organism evidence="4 5">
    <name type="scientific">Actomonas aquatica</name>
    <dbReference type="NCBI Taxonomy" id="2866162"/>
    <lineage>
        <taxon>Bacteria</taxon>
        <taxon>Pseudomonadati</taxon>
        <taxon>Verrucomicrobiota</taxon>
        <taxon>Opitutia</taxon>
        <taxon>Opitutales</taxon>
        <taxon>Opitutaceae</taxon>
        <taxon>Actomonas</taxon>
    </lineage>
</organism>
<dbReference type="SUPFAM" id="SSF53448">
    <property type="entry name" value="Nucleotide-diphospho-sugar transferases"/>
    <property type="match status" value="1"/>
</dbReference>
<dbReference type="InterPro" id="IPR039741">
    <property type="entry name" value="UDP-sugar_pyrophosphorylase"/>
</dbReference>
<dbReference type="Proteomes" id="UP000738431">
    <property type="component" value="Chromosome"/>
</dbReference>
<evidence type="ECO:0000313" key="4">
    <source>
        <dbReference type="EMBL" id="WRQ88563.1"/>
    </source>
</evidence>
<sequence>MAQSSPSEIIASFKSAGQEQVFAYFEELSPDAQEALLAEAAEIDLEEIARLKRELIDSDHGAAVDLTDLEPAAYEKLPENGGNGAAWAEAAEVGEEALRAGRVAAFTVAGGQGTRLGYDGPKGTFPVTPVKQKTLFQVFAEKIAAAGKRYGTTIPWLIMTSHQNHAATESFFRDHAFFGLAESQVKFFRQGRMPAVDLDGKIMLESKGHIAMSPDGHGGSLRALARSGSLDFLAEQGIDIISYFQVDNPLIRIIDPAFIGWHVLGQSEMSSKTVPKAYAGEKVGHFCTQRGQTVVVEYSDLPTELQEETDDAGELRYLAGSIAIHVLDREFVRRLAQGGEPLVGTVQAAQSLPFHRANKKIPTVDASGETVKPSEPNGVKFEMFVFDALPFAKNPVIIETRRADDFSPVKNAEGVDSPATCRDDQLRQFARWANAHGAGLAVDDSGLPAVGFEVAPSFGYDEASFADSWEAADPKPTIADGTVLE</sequence>
<dbReference type="Pfam" id="PF01704">
    <property type="entry name" value="UDPGP"/>
    <property type="match status" value="1"/>
</dbReference>
<dbReference type="Gene3D" id="3.90.550.10">
    <property type="entry name" value="Spore Coat Polysaccharide Biosynthesis Protein SpsA, Chain A"/>
    <property type="match status" value="1"/>
</dbReference>
<evidence type="ECO:0000256" key="3">
    <source>
        <dbReference type="ARBA" id="ARBA00022695"/>
    </source>
</evidence>
<dbReference type="RefSeq" id="WP_221032996.1">
    <property type="nucleotide sequence ID" value="NZ_CP139781.1"/>
</dbReference>
<accession>A0ABZ1CAN6</accession>
<dbReference type="InterPro" id="IPR029044">
    <property type="entry name" value="Nucleotide-diphossugar_trans"/>
</dbReference>
<protein>
    <submittedName>
        <fullName evidence="4">UDPGP type 1 family protein</fullName>
    </submittedName>
</protein>